<dbReference type="InterPro" id="IPR007627">
    <property type="entry name" value="RNA_pol_sigma70_r2"/>
</dbReference>
<keyword evidence="5" id="KW-0804">Transcription</keyword>
<sequence>MVDVTDVYARPGDSARSDAELILEVRGGDLDAYGALFERHAAAARSVARQYARSAADADDLVSEAFHRVLDVLQHGGGPDATFRAYLLTVVRRLAADLAKGLQRTRPTDDEHTLDSGLDSVASTELPALASFERSVVRQAYEALPERWQAVLWYTEVEGRAPAEVAPILGLTPNGVSALAYRAREGLRVGYLQEHLTSAPSEGCRAVNPMLGSYVRGGLARREVAKVDAHVADCPECRALVLELSDVAHGMRAVVAPLIVGMAGMAVVGALPIGGALVGGLTWAGVTAVGTGAAGAGVVAGTSGSVAGAGVGAGTAGAVSTGVVTGGFAGTSTLGTGVIGAGGTGVAATGGAAAGGTAAASGAGVAAAAGATVASAGSAAAGTAGAAVAVTTGAAAMGGATVAATAGAIAVATVGVVTVLTAMNPPESTPTASEPTVVSVPGAPWQVPWEDADGDPRPADEPADDDPAVLPTSPANLGGGTLFAALADPAVLDVSAASTDALQPRTTQPVAFTVTNTGGSDADGAYIEVALPEGLDLVRPPSPAGAAAPTEPLGAGDLACTPTDDTQRVVRCELGSVPPGESRTRTVPVLARSGGSYAVAAHVWADDLARQSVALPPTTVLPYGAELTAQAGQVLSVANPGEAWVPVTVQNTGDLPAGPGWSALVTVPAGLHPVGADGELGCSPAQDGAWSCAPGAGAAPLGAGEARTARIQVVADGASPAGAADVAVQPALPGSTHVVAGSARLDVAEPWAGATTGGQGVQAWCVARGGVAEARSVVGATYVNRTAQTVRLRLDAAGDSRAADQVLAPGASATVRVPDGMRVPAGTATWTLSTTVAGQEYRTTVHAGSHGRAECYDPRWDVTARAETVNEGGTLAVRTTVTNDTAEPMQVGAAVAGRSADAVRLGAGETTTLTVPTGARTLDPGQVELRLYRWVADADGDAPEHGVVPTNAPKASYAGATLAPATAGAATLAGSCTPADGSSWHTVSVPVDNTASTLPVRFATAVRGSESAVRVDGGRTGVLELSVPWGTRSLTVSADGRELGSVDVPAFAGCVTPSWPAGSVDVDVATRCVDDRAQVVVTLRNRGTTDYRANLARDGAGSAALPAGGEAVLHQQVGGLEAPAGSVTLQFGREFEGQRHVAERELAHAAVSCRVVAPQARLDLGDVQVSERWWRTTSTRSAAVVLDNSGSSVPVEFTVSGTGGDRTTTVDARSTQRLDVGTVVGRRGASYDVSAGGWSTTLAVEPFTGAAAGWCAPRARWGQDYAVGDVASRRGTNYRYVGWEPRGEAAQGDAPGRSGQGKGHGKGQGKGQGDANGHDGARGQARGHDGRGPWVALGRCEYR</sequence>
<proteinExistence type="inferred from homology"/>
<dbReference type="PANTHER" id="PTHR43133">
    <property type="entry name" value="RNA POLYMERASE ECF-TYPE SIGMA FACTO"/>
    <property type="match status" value="1"/>
</dbReference>
<dbReference type="InterPro" id="IPR039425">
    <property type="entry name" value="RNA_pol_sigma-70-like"/>
</dbReference>
<evidence type="ECO:0000256" key="2">
    <source>
        <dbReference type="ARBA" id="ARBA00023015"/>
    </source>
</evidence>
<dbReference type="SUPFAM" id="SSF88659">
    <property type="entry name" value="Sigma3 and sigma4 domains of RNA polymerase sigma factors"/>
    <property type="match status" value="1"/>
</dbReference>
<keyword evidence="10" id="KW-1185">Reference proteome</keyword>
<dbReference type="NCBIfam" id="TIGR02937">
    <property type="entry name" value="sigma70-ECF"/>
    <property type="match status" value="1"/>
</dbReference>
<feature type="domain" description="RNA polymerase sigma-70 region 2" evidence="7">
    <location>
        <begin position="36"/>
        <end position="104"/>
    </location>
</feature>
<dbReference type="Proteomes" id="UP000632535">
    <property type="component" value="Unassembled WGS sequence"/>
</dbReference>
<dbReference type="InterPro" id="IPR041916">
    <property type="entry name" value="Anti_sigma_zinc_sf"/>
</dbReference>
<name>A0ABQ2B3L5_9MICO</name>
<dbReference type="Gene3D" id="1.10.10.10">
    <property type="entry name" value="Winged helix-like DNA-binding domain superfamily/Winged helix DNA-binding domain"/>
    <property type="match status" value="1"/>
</dbReference>
<evidence type="ECO:0000259" key="7">
    <source>
        <dbReference type="Pfam" id="PF04542"/>
    </source>
</evidence>
<feature type="compositionally biased region" description="Gly residues" evidence="6">
    <location>
        <begin position="1298"/>
        <end position="1314"/>
    </location>
</feature>
<dbReference type="InterPro" id="IPR013324">
    <property type="entry name" value="RNA_pol_sigma_r3/r4-like"/>
</dbReference>
<keyword evidence="3" id="KW-0731">Sigma factor</keyword>
<organism evidence="9 10">
    <name type="scientific">Isoptericola cucumis</name>
    <dbReference type="NCBI Taxonomy" id="1776856"/>
    <lineage>
        <taxon>Bacteria</taxon>
        <taxon>Bacillati</taxon>
        <taxon>Actinomycetota</taxon>
        <taxon>Actinomycetes</taxon>
        <taxon>Micrococcales</taxon>
        <taxon>Promicromonosporaceae</taxon>
        <taxon>Isoptericola</taxon>
    </lineage>
</organism>
<dbReference type="InterPro" id="IPR014284">
    <property type="entry name" value="RNA_pol_sigma-70_dom"/>
</dbReference>
<evidence type="ECO:0008006" key="11">
    <source>
        <dbReference type="Google" id="ProtNLM"/>
    </source>
</evidence>
<feature type="compositionally biased region" description="Low complexity" evidence="6">
    <location>
        <begin position="426"/>
        <end position="436"/>
    </location>
</feature>
<evidence type="ECO:0000313" key="10">
    <source>
        <dbReference type="Proteomes" id="UP000632535"/>
    </source>
</evidence>
<dbReference type="Pfam" id="PF13490">
    <property type="entry name" value="zf-HC2"/>
    <property type="match status" value="1"/>
</dbReference>
<reference evidence="10" key="1">
    <citation type="journal article" date="2019" name="Int. J. Syst. Evol. Microbiol.">
        <title>The Global Catalogue of Microorganisms (GCM) 10K type strain sequencing project: providing services to taxonomists for standard genome sequencing and annotation.</title>
        <authorList>
            <consortium name="The Broad Institute Genomics Platform"/>
            <consortium name="The Broad Institute Genome Sequencing Center for Infectious Disease"/>
            <person name="Wu L."/>
            <person name="Ma J."/>
        </authorList>
    </citation>
    <scope>NUCLEOTIDE SEQUENCE [LARGE SCALE GENOMIC DNA]</scope>
    <source>
        <strain evidence="10">CCM 8653</strain>
    </source>
</reference>
<dbReference type="InterPro" id="IPR036388">
    <property type="entry name" value="WH-like_DNA-bd_sf"/>
</dbReference>
<accession>A0ABQ2B3L5</accession>
<dbReference type="Gene3D" id="1.10.10.1320">
    <property type="entry name" value="Anti-sigma factor, zinc-finger domain"/>
    <property type="match status" value="1"/>
</dbReference>
<gene>
    <name evidence="9" type="ORF">GCM10007368_04790</name>
</gene>
<feature type="domain" description="Putative zinc-finger" evidence="8">
    <location>
        <begin position="204"/>
        <end position="238"/>
    </location>
</feature>
<evidence type="ECO:0000256" key="3">
    <source>
        <dbReference type="ARBA" id="ARBA00023082"/>
    </source>
</evidence>
<feature type="region of interest" description="Disordered" evidence="6">
    <location>
        <begin position="426"/>
        <end position="468"/>
    </location>
</feature>
<evidence type="ECO:0000256" key="4">
    <source>
        <dbReference type="ARBA" id="ARBA00023125"/>
    </source>
</evidence>
<comment type="caution">
    <text evidence="9">The sequence shown here is derived from an EMBL/GenBank/DDBJ whole genome shotgun (WGS) entry which is preliminary data.</text>
</comment>
<dbReference type="InterPro" id="IPR027383">
    <property type="entry name" value="Znf_put"/>
</dbReference>
<comment type="similarity">
    <text evidence="1">Belongs to the sigma-70 factor family. ECF subfamily.</text>
</comment>
<dbReference type="InterPro" id="IPR013325">
    <property type="entry name" value="RNA_pol_sigma_r2"/>
</dbReference>
<evidence type="ECO:0000256" key="6">
    <source>
        <dbReference type="SAM" id="MobiDB-lite"/>
    </source>
</evidence>
<keyword evidence="4" id="KW-0238">DNA-binding</keyword>
<feature type="region of interest" description="Disordered" evidence="6">
    <location>
        <begin position="1286"/>
        <end position="1343"/>
    </location>
</feature>
<dbReference type="EMBL" id="BMDG01000002">
    <property type="protein sequence ID" value="GGI05165.1"/>
    <property type="molecule type" value="Genomic_DNA"/>
</dbReference>
<evidence type="ECO:0000259" key="8">
    <source>
        <dbReference type="Pfam" id="PF13490"/>
    </source>
</evidence>
<evidence type="ECO:0000256" key="1">
    <source>
        <dbReference type="ARBA" id="ARBA00010641"/>
    </source>
</evidence>
<dbReference type="Gene3D" id="1.10.1740.10">
    <property type="match status" value="1"/>
</dbReference>
<dbReference type="Pfam" id="PF04542">
    <property type="entry name" value="Sigma70_r2"/>
    <property type="match status" value="1"/>
</dbReference>
<feature type="compositionally biased region" description="Basic and acidic residues" evidence="6">
    <location>
        <begin position="1316"/>
        <end position="1331"/>
    </location>
</feature>
<protein>
    <recommendedName>
        <fullName evidence="11">RNA polymerase, sigma-24 subunit, ECF subfamily</fullName>
    </recommendedName>
</protein>
<evidence type="ECO:0000256" key="5">
    <source>
        <dbReference type="ARBA" id="ARBA00023163"/>
    </source>
</evidence>
<dbReference type="PANTHER" id="PTHR43133:SF8">
    <property type="entry name" value="RNA POLYMERASE SIGMA FACTOR HI_1459-RELATED"/>
    <property type="match status" value="1"/>
</dbReference>
<keyword evidence="2" id="KW-0805">Transcription regulation</keyword>
<dbReference type="SUPFAM" id="SSF88946">
    <property type="entry name" value="Sigma2 domain of RNA polymerase sigma factors"/>
    <property type="match status" value="1"/>
</dbReference>
<evidence type="ECO:0000313" key="9">
    <source>
        <dbReference type="EMBL" id="GGI05165.1"/>
    </source>
</evidence>